<dbReference type="AlphaFoldDB" id="A0A1I7U0R1"/>
<dbReference type="Proteomes" id="UP000095282">
    <property type="component" value="Unplaced"/>
</dbReference>
<sequence length="227" mass="26291">MIFRRRVGNIDPDNELRGVLLSRGIALEIPHAFFKEPKNETPKPPSAWVDLVKFLLPLVGRNFVAVGRLTKNYENDELVYEHLMFWKTLEVLLIQSIQERSQEFSEYMIDKNPLLFVDSTLNHLPELMKVFVKYCKWDNTCFISSSIYEKNDEIVVKNTKGQLFLRISTRFGNGTPLHSQFVPFMGFISLHEIHTEKTKVFLKRVLVDIACNKKKISSAPLGCHGYV</sequence>
<organism evidence="1 2">
    <name type="scientific">Caenorhabditis tropicalis</name>
    <dbReference type="NCBI Taxonomy" id="1561998"/>
    <lineage>
        <taxon>Eukaryota</taxon>
        <taxon>Metazoa</taxon>
        <taxon>Ecdysozoa</taxon>
        <taxon>Nematoda</taxon>
        <taxon>Chromadorea</taxon>
        <taxon>Rhabditida</taxon>
        <taxon>Rhabditina</taxon>
        <taxon>Rhabditomorpha</taxon>
        <taxon>Rhabditoidea</taxon>
        <taxon>Rhabditidae</taxon>
        <taxon>Peloderinae</taxon>
        <taxon>Caenorhabditis</taxon>
    </lineage>
</organism>
<dbReference type="WBParaSite" id="Csp11.Scaffold629.g13697.t1">
    <property type="protein sequence ID" value="Csp11.Scaffold629.g13697.t1"/>
    <property type="gene ID" value="Csp11.Scaffold629.g13697"/>
</dbReference>
<accession>A0A1I7U0R1</accession>
<keyword evidence="1" id="KW-1185">Reference proteome</keyword>
<reference evidence="2" key="1">
    <citation type="submission" date="2016-11" db="UniProtKB">
        <authorList>
            <consortium name="WormBaseParasite"/>
        </authorList>
    </citation>
    <scope>IDENTIFICATION</scope>
</reference>
<evidence type="ECO:0000313" key="2">
    <source>
        <dbReference type="WBParaSite" id="Csp11.Scaffold629.g13697.t1"/>
    </source>
</evidence>
<protein>
    <submittedName>
        <fullName evidence="2">NB-ARC domain-containing protein</fullName>
    </submittedName>
</protein>
<evidence type="ECO:0000313" key="1">
    <source>
        <dbReference type="Proteomes" id="UP000095282"/>
    </source>
</evidence>
<name>A0A1I7U0R1_9PELO</name>
<proteinExistence type="predicted"/>